<dbReference type="OrthoDB" id="7107865at2"/>
<dbReference type="Pfam" id="PF13274">
    <property type="entry name" value="SocA_Panacea"/>
    <property type="match status" value="1"/>
</dbReference>
<sequence length="191" mass="21428">MSERGTLSFRIELPGGQARLRELVLHVCTRCGDAERFGKVKLNKILWRADFKAFAERRLPVTGRTYQKLAAGPAPLEMPLVLAELEAEGSIAFSRREMADGYIELRPIAKAAPSLRAFSPDDIDYVEEAIRFYWSMSATQASDLSHGVAWRSRKFLDPIPYEAAFLSDVRMAAEERLRFGAMAAAKGWTTL</sequence>
<dbReference type="Proteomes" id="UP000290759">
    <property type="component" value="Unassembled WGS sequence"/>
</dbReference>
<reference evidence="2 3" key="1">
    <citation type="submission" date="2018-12" db="EMBL/GenBank/DDBJ databases">
        <authorList>
            <person name="Grouzdev D.S."/>
            <person name="Krutkina M.S."/>
        </authorList>
    </citation>
    <scope>NUCLEOTIDE SEQUENCE [LARGE SCALE GENOMIC DNA]</scope>
    <source>
        <strain evidence="2 3">RmlP026</strain>
    </source>
</reference>
<dbReference type="RefSeq" id="WP_129223266.1">
    <property type="nucleotide sequence ID" value="NZ_QYBB01000002.1"/>
</dbReference>
<evidence type="ECO:0000313" key="2">
    <source>
        <dbReference type="EMBL" id="RYC33406.1"/>
    </source>
</evidence>
<comment type="caution">
    <text evidence="2">The sequence shown here is derived from an EMBL/GenBank/DDBJ whole genome shotgun (WGS) entry which is preliminary data.</text>
</comment>
<dbReference type="EMBL" id="QYBB01000002">
    <property type="protein sequence ID" value="RYC33406.1"/>
    <property type="molecule type" value="Genomic_DNA"/>
</dbReference>
<protein>
    <submittedName>
        <fullName evidence="2">DUF4065 domain-containing protein</fullName>
    </submittedName>
</protein>
<evidence type="ECO:0000259" key="1">
    <source>
        <dbReference type="Pfam" id="PF13274"/>
    </source>
</evidence>
<dbReference type="InterPro" id="IPR025272">
    <property type="entry name" value="SocA_Panacea"/>
</dbReference>
<evidence type="ECO:0000313" key="3">
    <source>
        <dbReference type="Proteomes" id="UP000290759"/>
    </source>
</evidence>
<keyword evidence="3" id="KW-1185">Reference proteome</keyword>
<organism evidence="2 3">
    <name type="scientific">Lichenibacterium minor</name>
    <dbReference type="NCBI Taxonomy" id="2316528"/>
    <lineage>
        <taxon>Bacteria</taxon>
        <taxon>Pseudomonadati</taxon>
        <taxon>Pseudomonadota</taxon>
        <taxon>Alphaproteobacteria</taxon>
        <taxon>Hyphomicrobiales</taxon>
        <taxon>Lichenihabitantaceae</taxon>
        <taxon>Lichenibacterium</taxon>
    </lineage>
</organism>
<name>A0A4Q2UE75_9HYPH</name>
<feature type="domain" description="Antitoxin SocA-like Panacea" evidence="1">
    <location>
        <begin position="42"/>
        <end position="150"/>
    </location>
</feature>
<dbReference type="AlphaFoldDB" id="A0A4Q2UE75"/>
<proteinExistence type="predicted"/>
<reference evidence="2 3" key="2">
    <citation type="submission" date="2019-02" db="EMBL/GenBank/DDBJ databases">
        <title>'Lichenibacterium ramalinii' gen. nov. sp. nov., 'Lichenibacterium minor' gen. nov. sp. nov.</title>
        <authorList>
            <person name="Pankratov T."/>
        </authorList>
    </citation>
    <scope>NUCLEOTIDE SEQUENCE [LARGE SCALE GENOMIC DNA]</scope>
    <source>
        <strain evidence="2 3">RmlP026</strain>
    </source>
</reference>
<accession>A0A4Q2UE75</accession>
<gene>
    <name evidence="2" type="ORF">D3273_02725</name>
</gene>